<feature type="transmembrane region" description="Helical" evidence="1">
    <location>
        <begin position="60"/>
        <end position="80"/>
    </location>
</feature>
<dbReference type="PATRIC" id="fig|159743.3.peg.139"/>
<organism evidence="2 3">
    <name type="scientific">Paenibacillus terrae</name>
    <dbReference type="NCBI Taxonomy" id="159743"/>
    <lineage>
        <taxon>Bacteria</taxon>
        <taxon>Bacillati</taxon>
        <taxon>Bacillota</taxon>
        <taxon>Bacilli</taxon>
        <taxon>Bacillales</taxon>
        <taxon>Paenibacillaceae</taxon>
        <taxon>Paenibacillus</taxon>
    </lineage>
</organism>
<dbReference type="Proteomes" id="UP000032534">
    <property type="component" value="Unassembled WGS sequence"/>
</dbReference>
<keyword evidence="1" id="KW-0812">Transmembrane</keyword>
<dbReference type="PIRSF" id="PIRSF009160">
    <property type="entry name" value="UCP009160"/>
    <property type="match status" value="1"/>
</dbReference>
<dbReference type="AlphaFoldDB" id="A0A0D7X8L7"/>
<dbReference type="RefSeq" id="WP_044644282.1">
    <property type="nucleotide sequence ID" value="NZ_JTHP01000001.1"/>
</dbReference>
<reference evidence="2 3" key="1">
    <citation type="submission" date="2014-11" db="EMBL/GenBank/DDBJ databases">
        <title>Draft Genome Sequences of Paenibacillus polymyxa NRRL B-30509 and Paenibacillus terrae NRRL B-30644, Strains from a Poultry Environment that Produce Tridecaptin A and Paenicidins.</title>
        <authorList>
            <person name="van Belkum M.J."/>
            <person name="Lohans C.T."/>
            <person name="Vederas J.C."/>
        </authorList>
    </citation>
    <scope>NUCLEOTIDE SEQUENCE [LARGE SCALE GENOMIC DNA]</scope>
    <source>
        <strain evidence="2 3">NRRL B-30644</strain>
    </source>
</reference>
<dbReference type="OrthoDB" id="116480at2"/>
<accession>A0A0D7X8L7</accession>
<proteinExistence type="predicted"/>
<gene>
    <name evidence="2" type="ORF">QD47_00605</name>
</gene>
<evidence type="ECO:0000256" key="1">
    <source>
        <dbReference type="SAM" id="Phobius"/>
    </source>
</evidence>
<keyword evidence="1" id="KW-0472">Membrane</keyword>
<feature type="transmembrane region" description="Helical" evidence="1">
    <location>
        <begin position="87"/>
        <end position="107"/>
    </location>
</feature>
<name>A0A0D7X8L7_9BACL</name>
<keyword evidence="3" id="KW-1185">Reference proteome</keyword>
<feature type="transmembrane region" description="Helical" evidence="1">
    <location>
        <begin position="215"/>
        <end position="233"/>
    </location>
</feature>
<dbReference type="EMBL" id="JTHP01000001">
    <property type="protein sequence ID" value="KJD47489.1"/>
    <property type="molecule type" value="Genomic_DNA"/>
</dbReference>
<protein>
    <submittedName>
        <fullName evidence="2">Membrane protein</fullName>
    </submittedName>
</protein>
<feature type="transmembrane region" description="Helical" evidence="1">
    <location>
        <begin position="35"/>
        <end position="54"/>
    </location>
</feature>
<comment type="caution">
    <text evidence="2">The sequence shown here is derived from an EMBL/GenBank/DDBJ whole genome shotgun (WGS) entry which is preliminary data.</text>
</comment>
<feature type="transmembrane region" description="Helical" evidence="1">
    <location>
        <begin position="180"/>
        <end position="203"/>
    </location>
</feature>
<evidence type="ECO:0000313" key="2">
    <source>
        <dbReference type="EMBL" id="KJD47489.1"/>
    </source>
</evidence>
<sequence length="246" mass="27439">MSFSNPVLRDDIFVREDEREASEQRMTIGGTINKTLLLLVLLIIAGSITWYMTYQGTVEVLSLITAGSLGMVGVALVISFFPKSASFLSPVYAILSGFALGGISAFMEYDYPGIVANAILLTVGILFLMLFMYTQRIIKVTRGFISFVVLCTLAIFLVTLVDFILNFFGMNVPYIHETGWLGIGISLFIVVIAALNLLLDFNFIEEQADQGAPKYMEWYGAFALLVTLVWLYVRILELLSKFSKRD</sequence>
<dbReference type="InterPro" id="IPR010539">
    <property type="entry name" value="BaxI_1-like"/>
</dbReference>
<evidence type="ECO:0000313" key="3">
    <source>
        <dbReference type="Proteomes" id="UP000032534"/>
    </source>
</evidence>
<dbReference type="Pfam" id="PF12811">
    <property type="entry name" value="BaxI_1"/>
    <property type="match status" value="1"/>
</dbReference>
<feature type="transmembrane region" description="Helical" evidence="1">
    <location>
        <begin position="113"/>
        <end position="132"/>
    </location>
</feature>
<feature type="transmembrane region" description="Helical" evidence="1">
    <location>
        <begin position="144"/>
        <end position="168"/>
    </location>
</feature>
<keyword evidence="1" id="KW-1133">Transmembrane helix</keyword>
<dbReference type="PANTHER" id="PTHR41282:SF1">
    <property type="entry name" value="CONSERVED TRANSMEMBRANE PROTEIN-RELATED"/>
    <property type="match status" value="1"/>
</dbReference>
<dbReference type="PANTHER" id="PTHR41282">
    <property type="entry name" value="CONSERVED TRANSMEMBRANE PROTEIN-RELATED"/>
    <property type="match status" value="1"/>
</dbReference>